<gene>
    <name evidence="1" type="ORF">D7004_18225</name>
</gene>
<dbReference type="EMBL" id="RBEE01000044">
    <property type="protein sequence ID" value="RNL50151.1"/>
    <property type="molecule type" value="Genomic_DNA"/>
</dbReference>
<accession>A0A3N0BN22</accession>
<name>A0A3N0BN22_9SPHI</name>
<sequence length="191" mass="21989">MKGIIKKNAHALTRELDWLSEVIDTSMKLYFKQETPYQSIYDIPPPDIAKDESFYAEVLKRDQTSIAERIVLLLSLAPHVRPQMLDVFLIRNKNLDKNFTEFGGVCDTKCNCFIPTGETAAFILAMNNLESRFDLFNLFCEDHYFKKRNILQIVKPKSFEPYLSGALILSLEYLSYLSVGLSKFTAVHAYD</sequence>
<evidence type="ECO:0000313" key="2">
    <source>
        <dbReference type="Proteomes" id="UP000274046"/>
    </source>
</evidence>
<dbReference type="Proteomes" id="UP000274046">
    <property type="component" value="Unassembled WGS sequence"/>
</dbReference>
<keyword evidence="2" id="KW-1185">Reference proteome</keyword>
<comment type="caution">
    <text evidence="1">The sequence shown here is derived from an EMBL/GenBank/DDBJ whole genome shotgun (WGS) entry which is preliminary data.</text>
</comment>
<dbReference type="RefSeq" id="WP_123207264.1">
    <property type="nucleotide sequence ID" value="NZ_RBEE01000044.1"/>
</dbReference>
<reference evidence="1 2" key="1">
    <citation type="submission" date="2018-10" db="EMBL/GenBank/DDBJ databases">
        <title>Genome sequencing of Pedobacter jejuensis TNB23.</title>
        <authorList>
            <person name="Cho Y.-J."/>
            <person name="Cho A."/>
            <person name="Kim O.-S."/>
        </authorList>
    </citation>
    <scope>NUCLEOTIDE SEQUENCE [LARGE SCALE GENOMIC DNA]</scope>
    <source>
        <strain evidence="1 2">TNB23</strain>
    </source>
</reference>
<organism evidence="1 2">
    <name type="scientific">Pedobacter jejuensis</name>
    <dbReference type="NCBI Taxonomy" id="1268550"/>
    <lineage>
        <taxon>Bacteria</taxon>
        <taxon>Pseudomonadati</taxon>
        <taxon>Bacteroidota</taxon>
        <taxon>Sphingobacteriia</taxon>
        <taxon>Sphingobacteriales</taxon>
        <taxon>Sphingobacteriaceae</taxon>
        <taxon>Pedobacter</taxon>
    </lineage>
</organism>
<proteinExistence type="predicted"/>
<evidence type="ECO:0000313" key="1">
    <source>
        <dbReference type="EMBL" id="RNL50151.1"/>
    </source>
</evidence>
<dbReference type="OrthoDB" id="7438987at2"/>
<dbReference type="AlphaFoldDB" id="A0A3N0BN22"/>
<protein>
    <submittedName>
        <fullName evidence="1">Uncharacterized protein</fullName>
    </submittedName>
</protein>